<evidence type="ECO:0000256" key="1">
    <source>
        <dbReference type="ARBA" id="ARBA00007362"/>
    </source>
</evidence>
<feature type="transmembrane region" description="Helical" evidence="3">
    <location>
        <begin position="239"/>
        <end position="259"/>
    </location>
</feature>
<dbReference type="SUPFAM" id="SSF103481">
    <property type="entry name" value="Multidrug resistance efflux transporter EmrE"/>
    <property type="match status" value="2"/>
</dbReference>
<keyword evidence="3" id="KW-1133">Transmembrane helix</keyword>
<feature type="transmembrane region" description="Helical" evidence="3">
    <location>
        <begin position="265"/>
        <end position="284"/>
    </location>
</feature>
<feature type="transmembrane region" description="Helical" evidence="3">
    <location>
        <begin position="291"/>
        <end position="312"/>
    </location>
</feature>
<feature type="compositionally biased region" description="Basic residues" evidence="2">
    <location>
        <begin position="55"/>
        <end position="70"/>
    </location>
</feature>
<feature type="transmembrane region" description="Helical" evidence="3">
    <location>
        <begin position="344"/>
        <end position="367"/>
    </location>
</feature>
<keyword evidence="6" id="KW-1185">Reference proteome</keyword>
<dbReference type="InterPro" id="IPR000620">
    <property type="entry name" value="EamA_dom"/>
</dbReference>
<feature type="domain" description="EamA" evidence="4">
    <location>
        <begin position="320"/>
        <end position="450"/>
    </location>
</feature>
<dbReference type="InterPro" id="IPR037185">
    <property type="entry name" value="EmrE-like"/>
</dbReference>
<gene>
    <name evidence="5" type="ORF">HGK34_07115</name>
</gene>
<feature type="transmembrane region" description="Helical" evidence="3">
    <location>
        <begin position="211"/>
        <end position="227"/>
    </location>
</feature>
<reference evidence="5 6" key="1">
    <citation type="journal article" date="2021" name="Arch. Microbiol.">
        <title>Myceligenerans indicum sp. nov., an actinobacterium isolated from mangrove sediment of Sundarbans, India.</title>
        <authorList>
            <person name="Asha K."/>
            <person name="Bhadury P."/>
        </authorList>
    </citation>
    <scope>NUCLEOTIDE SEQUENCE [LARGE SCALE GENOMIC DNA]</scope>
    <source>
        <strain evidence="5 6">I2</strain>
    </source>
</reference>
<feature type="transmembrane region" description="Helical" evidence="3">
    <location>
        <begin position="409"/>
        <end position="429"/>
    </location>
</feature>
<proteinExistence type="inferred from homology"/>
<name>A0ABS1LJ38_9MICO</name>
<feature type="transmembrane region" description="Helical" evidence="3">
    <location>
        <begin position="379"/>
        <end position="397"/>
    </location>
</feature>
<accession>A0ABS1LJ38</accession>
<comment type="caution">
    <text evidence="5">The sequence shown here is derived from an EMBL/GenBank/DDBJ whole genome shotgun (WGS) entry which is preliminary data.</text>
</comment>
<dbReference type="Pfam" id="PF00892">
    <property type="entry name" value="EamA"/>
    <property type="match status" value="1"/>
</dbReference>
<feature type="compositionally biased region" description="Low complexity" evidence="2">
    <location>
        <begin position="148"/>
        <end position="164"/>
    </location>
</feature>
<feature type="transmembrane region" description="Helical" evidence="3">
    <location>
        <begin position="183"/>
        <end position="205"/>
    </location>
</feature>
<protein>
    <submittedName>
        <fullName evidence="5">EamA family transporter</fullName>
    </submittedName>
</protein>
<dbReference type="Proteomes" id="UP000675409">
    <property type="component" value="Unassembled WGS sequence"/>
</dbReference>
<keyword evidence="3" id="KW-0812">Transmembrane</keyword>
<dbReference type="EMBL" id="JABBYC010000008">
    <property type="protein sequence ID" value="MBL0886044.1"/>
    <property type="molecule type" value="Genomic_DNA"/>
</dbReference>
<comment type="similarity">
    <text evidence="1">Belongs to the EamA transporter family.</text>
</comment>
<organism evidence="5 6">
    <name type="scientific">Myceligenerans indicum</name>
    <dbReference type="NCBI Taxonomy" id="2593663"/>
    <lineage>
        <taxon>Bacteria</taxon>
        <taxon>Bacillati</taxon>
        <taxon>Actinomycetota</taxon>
        <taxon>Actinomycetes</taxon>
        <taxon>Micrococcales</taxon>
        <taxon>Promicromonosporaceae</taxon>
        <taxon>Myceligenerans</taxon>
    </lineage>
</organism>
<keyword evidence="3" id="KW-0472">Membrane</keyword>
<feature type="compositionally biased region" description="Basic residues" evidence="2">
    <location>
        <begin position="108"/>
        <end position="142"/>
    </location>
</feature>
<sequence length="456" mass="48111">MGRPARGDRRPAPLPRRGNGPAAAQGTSRRRRAVRHRRTSRAAAPARIRVADRPRRGRHRRRGGGRRRTPPARAARTPVDRRRSRALPRALGTAGPGRSQPRTAGHGASRRTQTRGRARGTHRRPAPGRRRRRDRRRGRVPPRPRGPVAPSRRARWSAPAASRRGGYAPPVHANPLERVPAPAVFVVSGLTQYAGAAVAVGLFARLGAPEVGWWRIAFAAVVLVLWRRPWRRAWTRQDLGWSAAFGAVLAAMNLAFYIAIAYLPLGTAVAIEFCGPVAVAALTGRGWRSRAAIAGAAAGVVLLAGVALDSGLSRADAVAGLLAIAGAATCWGFYILLGRRVARVGAGVDGLAIGMSVGSLCFAPFFLSSVPDVLSDGGLVLLLVVVAVCSSVVPYGLEQVVLRRVPPATFAVLLALLPATAAVVGAVMLQQLPGTTQVIGLLCVSAAIALAPPRAD</sequence>
<feature type="transmembrane region" description="Helical" evidence="3">
    <location>
        <begin position="318"/>
        <end position="337"/>
    </location>
</feature>
<evidence type="ECO:0000259" key="4">
    <source>
        <dbReference type="Pfam" id="PF00892"/>
    </source>
</evidence>
<feature type="region of interest" description="Disordered" evidence="2">
    <location>
        <begin position="1"/>
        <end position="169"/>
    </location>
</feature>
<evidence type="ECO:0000313" key="6">
    <source>
        <dbReference type="Proteomes" id="UP000675409"/>
    </source>
</evidence>
<feature type="compositionally biased region" description="Basic and acidic residues" evidence="2">
    <location>
        <begin position="1"/>
        <end position="11"/>
    </location>
</feature>
<feature type="compositionally biased region" description="Basic residues" evidence="2">
    <location>
        <begin position="28"/>
        <end position="40"/>
    </location>
</feature>
<evidence type="ECO:0000256" key="2">
    <source>
        <dbReference type="SAM" id="MobiDB-lite"/>
    </source>
</evidence>
<evidence type="ECO:0000256" key="3">
    <source>
        <dbReference type="SAM" id="Phobius"/>
    </source>
</evidence>
<evidence type="ECO:0000313" key="5">
    <source>
        <dbReference type="EMBL" id="MBL0886044.1"/>
    </source>
</evidence>